<dbReference type="AlphaFoldDB" id="A0A2N5SGX1"/>
<comment type="caution">
    <text evidence="1">The sequence shown here is derived from an EMBL/GenBank/DDBJ whole genome shotgun (WGS) entry which is preliminary data.</text>
</comment>
<reference evidence="1 2" key="1">
    <citation type="submission" date="2017-11" db="EMBL/GenBank/DDBJ databases">
        <title>De novo assembly and phasing of dikaryotic genomes from two isolates of Puccinia coronata f. sp. avenae, the causal agent of oat crown rust.</title>
        <authorList>
            <person name="Miller M.E."/>
            <person name="Zhang Y."/>
            <person name="Omidvar V."/>
            <person name="Sperschneider J."/>
            <person name="Schwessinger B."/>
            <person name="Raley C."/>
            <person name="Palmer J.M."/>
            <person name="Garnica D."/>
            <person name="Upadhyaya N."/>
            <person name="Rathjen J."/>
            <person name="Taylor J.M."/>
            <person name="Park R.F."/>
            <person name="Dodds P.N."/>
            <person name="Hirsch C.D."/>
            <person name="Kianian S.F."/>
            <person name="Figueroa M."/>
        </authorList>
    </citation>
    <scope>NUCLEOTIDE SEQUENCE [LARGE SCALE GENOMIC DNA]</scope>
    <source>
        <strain evidence="1">12SD80</strain>
    </source>
</reference>
<sequence length="303" mass="34325">MASDGLQMRKLGSRLQLQVGHKTNLFRQKMVHILNVPDVVMDEIFKHLVRVDLPPYAPSPSWVGQLLTRSKRAERAHVITQLRLVCRRWADWLYSNHLYDVIYIGSNQSQSHHQASAFVEEFTRRSITLPPPRCRYLKVVGLWTLGCLSRNKIHTKIEAQHLEDLVRLFSNTIVTLDIQVVNFFTLPMRTIEQIGRIPNLQMLRLGIQFTKNGAAQLTAISGNPRPIAAHISTDSDCLVTLLRAAAGVVYLDMTDFRPVCSLETLEENLGDFQFTEIQTLKLDVKIASNLTIDEVGAIGGDHH</sequence>
<dbReference type="Proteomes" id="UP000235392">
    <property type="component" value="Unassembled WGS sequence"/>
</dbReference>
<evidence type="ECO:0000313" key="2">
    <source>
        <dbReference type="Proteomes" id="UP000235392"/>
    </source>
</evidence>
<name>A0A2N5SGX1_9BASI</name>
<evidence type="ECO:0000313" key="1">
    <source>
        <dbReference type="EMBL" id="PLW12483.1"/>
    </source>
</evidence>
<dbReference type="EMBL" id="PGCI01000883">
    <property type="protein sequence ID" value="PLW12483.1"/>
    <property type="molecule type" value="Genomic_DNA"/>
</dbReference>
<protein>
    <submittedName>
        <fullName evidence="1">Uncharacterized protein</fullName>
    </submittedName>
</protein>
<organism evidence="1 2">
    <name type="scientific">Puccinia coronata f. sp. avenae</name>
    <dbReference type="NCBI Taxonomy" id="200324"/>
    <lineage>
        <taxon>Eukaryota</taxon>
        <taxon>Fungi</taxon>
        <taxon>Dikarya</taxon>
        <taxon>Basidiomycota</taxon>
        <taxon>Pucciniomycotina</taxon>
        <taxon>Pucciniomycetes</taxon>
        <taxon>Pucciniales</taxon>
        <taxon>Pucciniaceae</taxon>
        <taxon>Puccinia</taxon>
    </lineage>
</organism>
<gene>
    <name evidence="1" type="ORF">PCASD_23366</name>
</gene>
<accession>A0A2N5SGX1</accession>
<proteinExistence type="predicted"/>